<keyword evidence="3" id="KW-1185">Reference proteome</keyword>
<gene>
    <name evidence="2" type="ORF">M427DRAFT_221193</name>
</gene>
<dbReference type="EMBL" id="KQ965743">
    <property type="protein sequence ID" value="KXS18061.1"/>
    <property type="molecule type" value="Genomic_DNA"/>
</dbReference>
<dbReference type="Proteomes" id="UP000070544">
    <property type="component" value="Unassembled WGS sequence"/>
</dbReference>
<proteinExistence type="predicted"/>
<evidence type="ECO:0000313" key="3">
    <source>
        <dbReference type="Proteomes" id="UP000070544"/>
    </source>
</evidence>
<sequence>MTRLRKELEVVHTASISKEVPFNDFISSLQVATFLPIVQQLAIPNWFGFKPHVELFWSAKARPGGDGEYAPGSEEGDSLGSEEGNSVGSEEDDGLSPREEDAVCYLYTLLCGAWSRQGRLSKTFLALLDYKNQHLKQNKRKRPDGQIGKVAFKEAKHFFHPLVEKEHDEYKLLFEEALPLILWTIRICQGQTNYHSL</sequence>
<evidence type="ECO:0000313" key="2">
    <source>
        <dbReference type="EMBL" id="KXS18061.1"/>
    </source>
</evidence>
<feature type="compositionally biased region" description="Low complexity" evidence="1">
    <location>
        <begin position="78"/>
        <end position="88"/>
    </location>
</feature>
<name>A0A139AMS4_GONPJ</name>
<evidence type="ECO:0000256" key="1">
    <source>
        <dbReference type="SAM" id="MobiDB-lite"/>
    </source>
</evidence>
<accession>A0A139AMS4</accession>
<dbReference type="AlphaFoldDB" id="A0A139AMS4"/>
<protein>
    <submittedName>
        <fullName evidence="2">Uncharacterized protein</fullName>
    </submittedName>
</protein>
<reference evidence="2 3" key="1">
    <citation type="journal article" date="2015" name="Genome Biol. Evol.">
        <title>Phylogenomic analyses indicate that early fungi evolved digesting cell walls of algal ancestors of land plants.</title>
        <authorList>
            <person name="Chang Y."/>
            <person name="Wang S."/>
            <person name="Sekimoto S."/>
            <person name="Aerts A.L."/>
            <person name="Choi C."/>
            <person name="Clum A."/>
            <person name="LaButti K.M."/>
            <person name="Lindquist E.A."/>
            <person name="Yee Ngan C."/>
            <person name="Ohm R.A."/>
            <person name="Salamov A.A."/>
            <person name="Grigoriev I.V."/>
            <person name="Spatafora J.W."/>
            <person name="Berbee M.L."/>
        </authorList>
    </citation>
    <scope>NUCLEOTIDE SEQUENCE [LARGE SCALE GENOMIC DNA]</scope>
    <source>
        <strain evidence="2 3">JEL478</strain>
    </source>
</reference>
<feature type="region of interest" description="Disordered" evidence="1">
    <location>
        <begin position="66"/>
        <end position="96"/>
    </location>
</feature>
<organism evidence="2 3">
    <name type="scientific">Gonapodya prolifera (strain JEL478)</name>
    <name type="common">Monoblepharis prolifera</name>
    <dbReference type="NCBI Taxonomy" id="1344416"/>
    <lineage>
        <taxon>Eukaryota</taxon>
        <taxon>Fungi</taxon>
        <taxon>Fungi incertae sedis</taxon>
        <taxon>Chytridiomycota</taxon>
        <taxon>Chytridiomycota incertae sedis</taxon>
        <taxon>Monoblepharidomycetes</taxon>
        <taxon>Monoblepharidales</taxon>
        <taxon>Gonapodyaceae</taxon>
        <taxon>Gonapodya</taxon>
    </lineage>
</organism>